<comment type="caution">
    <text evidence="3">The sequence shown here is derived from an EMBL/GenBank/DDBJ whole genome shotgun (WGS) entry which is preliminary data.</text>
</comment>
<name>A0ABQ1PJI5_9MICC</name>
<gene>
    <name evidence="3" type="ORF">GCM10011512_26640</name>
</gene>
<dbReference type="InterPro" id="IPR036390">
    <property type="entry name" value="WH_DNA-bd_sf"/>
</dbReference>
<dbReference type="PROSITE" id="PS50995">
    <property type="entry name" value="HTH_MARR_2"/>
    <property type="match status" value="1"/>
</dbReference>
<dbReference type="EMBL" id="BMJI01000021">
    <property type="protein sequence ID" value="GGC98387.1"/>
    <property type="molecule type" value="Genomic_DNA"/>
</dbReference>
<organism evidence="3 4">
    <name type="scientific">Tersicoccus solisilvae</name>
    <dbReference type="NCBI Taxonomy" id="1882339"/>
    <lineage>
        <taxon>Bacteria</taxon>
        <taxon>Bacillati</taxon>
        <taxon>Actinomycetota</taxon>
        <taxon>Actinomycetes</taxon>
        <taxon>Micrococcales</taxon>
        <taxon>Micrococcaceae</taxon>
        <taxon>Tersicoccus</taxon>
    </lineage>
</organism>
<dbReference type="SMART" id="SM00347">
    <property type="entry name" value="HTH_MARR"/>
    <property type="match status" value="1"/>
</dbReference>
<dbReference type="PANTHER" id="PTHR33164">
    <property type="entry name" value="TRANSCRIPTIONAL REGULATOR, MARR FAMILY"/>
    <property type="match status" value="1"/>
</dbReference>
<proteinExistence type="predicted"/>
<feature type="region of interest" description="Disordered" evidence="1">
    <location>
        <begin position="1"/>
        <end position="23"/>
    </location>
</feature>
<evidence type="ECO:0000313" key="3">
    <source>
        <dbReference type="EMBL" id="GGC98387.1"/>
    </source>
</evidence>
<dbReference type="PRINTS" id="PR00598">
    <property type="entry name" value="HTHMARR"/>
</dbReference>
<dbReference type="InterPro" id="IPR036388">
    <property type="entry name" value="WH-like_DNA-bd_sf"/>
</dbReference>
<protein>
    <recommendedName>
        <fullName evidence="2">HTH marR-type domain-containing protein</fullName>
    </recommendedName>
</protein>
<dbReference type="Proteomes" id="UP000597761">
    <property type="component" value="Unassembled WGS sequence"/>
</dbReference>
<dbReference type="Pfam" id="PF12802">
    <property type="entry name" value="MarR_2"/>
    <property type="match status" value="1"/>
</dbReference>
<dbReference type="InterPro" id="IPR039422">
    <property type="entry name" value="MarR/SlyA-like"/>
</dbReference>
<keyword evidence="4" id="KW-1185">Reference proteome</keyword>
<evidence type="ECO:0000313" key="4">
    <source>
        <dbReference type="Proteomes" id="UP000597761"/>
    </source>
</evidence>
<sequence>MPPTDGTARPTPDGDPSPSGRSDLRTSVVAWESLFRAQVEVMRHLLADDAFATLTMREYDVLFNLSRCDGWIRQHELNAHLLMSQPSLSRMLDRLDDRGLVERRRAADDARGVQIRLTPAGTAMQRQVGRVHVRTIERLFAAALSREEMEALAALTDRLRAGLPPLG</sequence>
<evidence type="ECO:0000256" key="1">
    <source>
        <dbReference type="SAM" id="MobiDB-lite"/>
    </source>
</evidence>
<dbReference type="RefSeq" id="WP_188668905.1">
    <property type="nucleotide sequence ID" value="NZ_BMJI01000021.1"/>
</dbReference>
<feature type="domain" description="HTH marR-type" evidence="2">
    <location>
        <begin position="31"/>
        <end position="161"/>
    </location>
</feature>
<reference evidence="4" key="1">
    <citation type="journal article" date="2019" name="Int. J. Syst. Evol. Microbiol.">
        <title>The Global Catalogue of Microorganisms (GCM) 10K type strain sequencing project: providing services to taxonomists for standard genome sequencing and annotation.</title>
        <authorList>
            <consortium name="The Broad Institute Genomics Platform"/>
            <consortium name="The Broad Institute Genome Sequencing Center for Infectious Disease"/>
            <person name="Wu L."/>
            <person name="Ma J."/>
        </authorList>
    </citation>
    <scope>NUCLEOTIDE SEQUENCE [LARGE SCALE GENOMIC DNA]</scope>
    <source>
        <strain evidence="4">CGMCC 1.15480</strain>
    </source>
</reference>
<accession>A0ABQ1PJI5</accession>
<dbReference type="InterPro" id="IPR000835">
    <property type="entry name" value="HTH_MarR-typ"/>
</dbReference>
<dbReference type="SUPFAM" id="SSF46785">
    <property type="entry name" value="Winged helix' DNA-binding domain"/>
    <property type="match status" value="1"/>
</dbReference>
<dbReference type="PANTHER" id="PTHR33164:SF104">
    <property type="entry name" value="TRANSCRIPTIONAL REGULATORY PROTEIN"/>
    <property type="match status" value="1"/>
</dbReference>
<evidence type="ECO:0000259" key="2">
    <source>
        <dbReference type="PROSITE" id="PS50995"/>
    </source>
</evidence>
<dbReference type="Gene3D" id="1.10.10.10">
    <property type="entry name" value="Winged helix-like DNA-binding domain superfamily/Winged helix DNA-binding domain"/>
    <property type="match status" value="1"/>
</dbReference>